<dbReference type="STRING" id="1415166.NONO_c50530"/>
<protein>
    <submittedName>
        <fullName evidence="4">Putative short-chain type dehydrogenase</fullName>
    </submittedName>
</protein>
<proteinExistence type="inferred from homology"/>
<keyword evidence="2" id="KW-0560">Oxidoreductase</keyword>
<evidence type="ECO:0000313" key="5">
    <source>
        <dbReference type="Proteomes" id="UP000019150"/>
    </source>
</evidence>
<comment type="similarity">
    <text evidence="1">Belongs to the short-chain dehydrogenases/reductases (SDR) family.</text>
</comment>
<organism evidence="4 5">
    <name type="scientific">Nocardia nova SH22a</name>
    <dbReference type="NCBI Taxonomy" id="1415166"/>
    <lineage>
        <taxon>Bacteria</taxon>
        <taxon>Bacillati</taxon>
        <taxon>Actinomycetota</taxon>
        <taxon>Actinomycetes</taxon>
        <taxon>Mycobacteriales</taxon>
        <taxon>Nocardiaceae</taxon>
        <taxon>Nocardia</taxon>
    </lineage>
</organism>
<dbReference type="AlphaFoldDB" id="W5TKR1"/>
<dbReference type="Pfam" id="PF13561">
    <property type="entry name" value="adh_short_C2"/>
    <property type="match status" value="1"/>
</dbReference>
<keyword evidence="5" id="KW-1185">Reference proteome</keyword>
<dbReference type="InterPro" id="IPR002347">
    <property type="entry name" value="SDR_fam"/>
</dbReference>
<dbReference type="FunFam" id="3.40.50.720:FF:000084">
    <property type="entry name" value="Short-chain dehydrogenase reductase"/>
    <property type="match status" value="1"/>
</dbReference>
<dbReference type="eggNOG" id="COG1028">
    <property type="taxonomic scope" value="Bacteria"/>
</dbReference>
<dbReference type="PRINTS" id="PR00080">
    <property type="entry name" value="SDRFAMILY"/>
</dbReference>
<dbReference type="SUPFAM" id="SSF51735">
    <property type="entry name" value="NAD(P)-binding Rossmann-fold domains"/>
    <property type="match status" value="1"/>
</dbReference>
<dbReference type="InterPro" id="IPR036291">
    <property type="entry name" value="NAD(P)-bd_dom_sf"/>
</dbReference>
<accession>W5TKR1</accession>
<dbReference type="PRINTS" id="PR00081">
    <property type="entry name" value="GDHRDH"/>
</dbReference>
<sequence length="296" mass="29864">MSALCAGMVAIVTGAGAAGDGIGNGRAAAIRLAEAGARVALVDVGESVFRTREMILERGGTATAYRCDVTDETAVATAVADVVGRWGRIDILFNNVGIAGPPGTVVDVDLDAWTRCLEVNLTSMLLVSRHVVPAMVAGDGGSIINMSSLAGIRGGHAGISYATTKGAVLSLTQAMAAHHGRQGVRVNAVAPGLVYTPMVSTKAGADDAFRATRSSLNLLGTEGTGWDVAEAVVWLASPASRWVTGTVLPIDAGASSYSSAIAVSITDSGASEAPASVGGRISAADNGFRKGDSNHD</sequence>
<dbReference type="KEGG" id="nno:NONO_c50530"/>
<dbReference type="PANTHER" id="PTHR43477:SF1">
    <property type="entry name" value="DIHYDROANTICAPSIN 7-DEHYDROGENASE"/>
    <property type="match status" value="1"/>
</dbReference>
<dbReference type="InterPro" id="IPR020904">
    <property type="entry name" value="Sc_DH/Rdtase_CS"/>
</dbReference>
<reference evidence="4 5" key="1">
    <citation type="journal article" date="2014" name="Appl. Environ. Microbiol.">
        <title>Insights into the Microbial Degradation of Rubber and Gutta-Percha by Analysis of the Complete Genome of Nocardia nova SH22a.</title>
        <authorList>
            <person name="Luo Q."/>
            <person name="Hiessl S."/>
            <person name="Poehlein A."/>
            <person name="Daniel R."/>
            <person name="Steinbuchel A."/>
        </authorList>
    </citation>
    <scope>NUCLEOTIDE SEQUENCE [LARGE SCALE GENOMIC DNA]</scope>
    <source>
        <strain evidence="4">SH22a</strain>
    </source>
</reference>
<dbReference type="Gene3D" id="3.40.50.720">
    <property type="entry name" value="NAD(P)-binding Rossmann-like Domain"/>
    <property type="match status" value="1"/>
</dbReference>
<dbReference type="RefSeq" id="WP_081769431.1">
    <property type="nucleotide sequence ID" value="NZ_CP006850.1"/>
</dbReference>
<dbReference type="HOGENOM" id="CLU_010194_1_0_11"/>
<dbReference type="GO" id="GO:0016491">
    <property type="term" value="F:oxidoreductase activity"/>
    <property type="evidence" value="ECO:0007669"/>
    <property type="project" value="UniProtKB-KW"/>
</dbReference>
<gene>
    <name evidence="4" type="ORF">NONO_c50530</name>
</gene>
<evidence type="ECO:0000313" key="4">
    <source>
        <dbReference type="EMBL" id="AHH19837.1"/>
    </source>
</evidence>
<evidence type="ECO:0000256" key="2">
    <source>
        <dbReference type="ARBA" id="ARBA00023002"/>
    </source>
</evidence>
<feature type="compositionally biased region" description="Basic and acidic residues" evidence="3">
    <location>
        <begin position="287"/>
        <end position="296"/>
    </location>
</feature>
<evidence type="ECO:0000256" key="3">
    <source>
        <dbReference type="SAM" id="MobiDB-lite"/>
    </source>
</evidence>
<dbReference type="InterPro" id="IPR051122">
    <property type="entry name" value="SDR_DHRS6-like"/>
</dbReference>
<dbReference type="PROSITE" id="PS00061">
    <property type="entry name" value="ADH_SHORT"/>
    <property type="match status" value="1"/>
</dbReference>
<feature type="region of interest" description="Disordered" evidence="3">
    <location>
        <begin position="271"/>
        <end position="296"/>
    </location>
</feature>
<dbReference type="PATRIC" id="fig|1415166.3.peg.5211"/>
<dbReference type="OrthoDB" id="7064009at2"/>
<dbReference type="EMBL" id="CP006850">
    <property type="protein sequence ID" value="AHH19837.1"/>
    <property type="molecule type" value="Genomic_DNA"/>
</dbReference>
<name>W5TKR1_9NOCA</name>
<dbReference type="CDD" id="cd05233">
    <property type="entry name" value="SDR_c"/>
    <property type="match status" value="1"/>
</dbReference>
<evidence type="ECO:0000256" key="1">
    <source>
        <dbReference type="ARBA" id="ARBA00006484"/>
    </source>
</evidence>
<dbReference type="PANTHER" id="PTHR43477">
    <property type="entry name" value="DIHYDROANTICAPSIN 7-DEHYDROGENASE"/>
    <property type="match status" value="1"/>
</dbReference>
<dbReference type="Proteomes" id="UP000019150">
    <property type="component" value="Chromosome"/>
</dbReference>